<evidence type="ECO:0000256" key="9">
    <source>
        <dbReference type="PIRNR" id="PIRNR016636"/>
    </source>
</evidence>
<dbReference type="PANTHER" id="PTHR13285">
    <property type="entry name" value="ACYLTRANSFERASE"/>
    <property type="match status" value="1"/>
</dbReference>
<comment type="subcellular location">
    <subcellularLocation>
        <location evidence="1">Cell membrane</location>
        <topology evidence="1">Multi-pass membrane protein</topology>
    </subcellularLocation>
</comment>
<feature type="transmembrane region" description="Helical" evidence="10">
    <location>
        <begin position="105"/>
        <end position="124"/>
    </location>
</feature>
<accession>A0A923NL57</accession>
<evidence type="ECO:0000256" key="4">
    <source>
        <dbReference type="ARBA" id="ARBA00022679"/>
    </source>
</evidence>
<evidence type="ECO:0000256" key="5">
    <source>
        <dbReference type="ARBA" id="ARBA00022692"/>
    </source>
</evidence>
<organism evidence="11 12">
    <name type="scientific">Zhenpiania hominis</name>
    <dbReference type="NCBI Taxonomy" id="2763644"/>
    <lineage>
        <taxon>Bacteria</taxon>
        <taxon>Bacillati</taxon>
        <taxon>Bacillota</taxon>
        <taxon>Clostridia</taxon>
        <taxon>Peptostreptococcales</taxon>
        <taxon>Anaerovoracaceae</taxon>
        <taxon>Zhenpiania</taxon>
    </lineage>
</organism>
<dbReference type="NCBIfam" id="TIGR04091">
    <property type="entry name" value="LTA_dltB"/>
    <property type="match status" value="1"/>
</dbReference>
<feature type="transmembrane region" description="Helical" evidence="10">
    <location>
        <begin position="328"/>
        <end position="345"/>
    </location>
</feature>
<evidence type="ECO:0000256" key="10">
    <source>
        <dbReference type="SAM" id="Phobius"/>
    </source>
</evidence>
<feature type="transmembrane region" description="Helical" evidence="10">
    <location>
        <begin position="32"/>
        <end position="47"/>
    </location>
</feature>
<dbReference type="InterPro" id="IPR051085">
    <property type="entry name" value="MB_O-acyltransferase"/>
</dbReference>
<keyword evidence="6 10" id="KW-1133">Transmembrane helix</keyword>
<dbReference type="GO" id="GO:0016746">
    <property type="term" value="F:acyltransferase activity"/>
    <property type="evidence" value="ECO:0007669"/>
    <property type="project" value="UniProtKB-KW"/>
</dbReference>
<dbReference type="PIRSF" id="PIRSF500216">
    <property type="entry name" value="DltB"/>
    <property type="match status" value="1"/>
</dbReference>
<evidence type="ECO:0000313" key="11">
    <source>
        <dbReference type="EMBL" id="MBC6679232.1"/>
    </source>
</evidence>
<protein>
    <recommendedName>
        <fullName evidence="9">Teichoic acid D-alanyltransferase</fullName>
        <ecNumber evidence="9">2.3.1.-</ecNumber>
    </recommendedName>
</protein>
<keyword evidence="4 9" id="KW-0808">Transferase</keyword>
<comment type="similarity">
    <text evidence="2 9">Belongs to the membrane-bound acyltransferase family.</text>
</comment>
<feature type="transmembrane region" description="Helical" evidence="10">
    <location>
        <begin position="366"/>
        <end position="384"/>
    </location>
</feature>
<feature type="transmembrane region" description="Helical" evidence="10">
    <location>
        <begin position="300"/>
        <end position="322"/>
    </location>
</feature>
<evidence type="ECO:0000256" key="6">
    <source>
        <dbReference type="ARBA" id="ARBA00022989"/>
    </source>
</evidence>
<keyword evidence="7 9" id="KW-0472">Membrane</keyword>
<keyword evidence="8 9" id="KW-0012">Acyltransferase</keyword>
<dbReference type="PIRSF" id="PIRSF016636">
    <property type="entry name" value="AlgI_DltB"/>
    <property type="match status" value="1"/>
</dbReference>
<dbReference type="AlphaFoldDB" id="A0A923NL57"/>
<feature type="transmembrane region" description="Helical" evidence="10">
    <location>
        <begin position="6"/>
        <end position="25"/>
    </location>
</feature>
<comment type="function">
    <text evidence="9">O-acyltransferase that catalyzes D-alanylation of both teichoic acid and lipoteichoic acid (LTA). D-alanylation of LTA plays an important role in modulating the properties of the cell wall in Gram-positive bacteria, influencing the net charge of the cell wall. Catalyzes D-alanylation from DltC carrier protein.</text>
</comment>
<feature type="transmembrane region" description="Helical" evidence="10">
    <location>
        <begin position="53"/>
        <end position="71"/>
    </location>
</feature>
<dbReference type="InterPro" id="IPR004299">
    <property type="entry name" value="MBOAT_fam"/>
</dbReference>
<feature type="transmembrane region" description="Helical" evidence="10">
    <location>
        <begin position="228"/>
        <end position="250"/>
    </location>
</feature>
<dbReference type="Proteomes" id="UP000602647">
    <property type="component" value="Unassembled WGS sequence"/>
</dbReference>
<feature type="transmembrane region" description="Helical" evidence="10">
    <location>
        <begin position="83"/>
        <end position="99"/>
    </location>
</feature>
<name>A0A923NL57_9FIRM</name>
<dbReference type="Pfam" id="PF03062">
    <property type="entry name" value="MBOAT"/>
    <property type="match status" value="1"/>
</dbReference>
<dbReference type="InterPro" id="IPR024024">
    <property type="entry name" value="DltB"/>
</dbReference>
<evidence type="ECO:0000256" key="3">
    <source>
        <dbReference type="ARBA" id="ARBA00022475"/>
    </source>
</evidence>
<proteinExistence type="inferred from homology"/>
<evidence type="ECO:0000256" key="1">
    <source>
        <dbReference type="ARBA" id="ARBA00004651"/>
    </source>
</evidence>
<keyword evidence="3 9" id="KW-1003">Cell membrane</keyword>
<evidence type="ECO:0000313" key="12">
    <source>
        <dbReference type="Proteomes" id="UP000602647"/>
    </source>
</evidence>
<keyword evidence="5 10" id="KW-0812">Transmembrane</keyword>
<gene>
    <name evidence="11" type="primary">dltB</name>
    <name evidence="11" type="ORF">H9L42_05250</name>
</gene>
<dbReference type="EMBL" id="JACRYT010000003">
    <property type="protein sequence ID" value="MBC6679232.1"/>
    <property type="molecule type" value="Genomic_DNA"/>
</dbReference>
<comment type="pathway">
    <text evidence="9">Cell wall biogenesis; lipoteichoic acid biosynthesis.</text>
</comment>
<evidence type="ECO:0000256" key="7">
    <source>
        <dbReference type="ARBA" id="ARBA00023136"/>
    </source>
</evidence>
<dbReference type="GO" id="GO:0070395">
    <property type="term" value="P:lipoteichoic acid biosynthetic process"/>
    <property type="evidence" value="ECO:0007669"/>
    <property type="project" value="UniProtKB-UniRule"/>
</dbReference>
<sequence length="385" mass="44725">MSFFGSISFFLLLILVFIPAIVLGFTGRSLQGYRTAVSILIIGVVFWPDKIHLAYLIAFYLLEFFLIKLYLKLRLSQGENRNTAIYRSFLFLVILPLILCKISEIAGGASFSLFQFLGISYLTFRAAQIIIEIYDGIIREVKWLDFTDFLLLFSTFSCGPIDRSRRYLEDGKKRYTREEYLDLLGNGILKFLIGVLYKFVLAALVHRGVGFFQDPQSFLEYVGYSYCYGIYLFFDFAGYSLMAIGSGYLFGIRVPENFKRPFASVDMKDFWNRWHMTLSFWFRDFLFSRFMMLAIKGKWFTSRLTGASIGFILNMAVMGAWHGLTANYLLYGLYHGVLLALTEIYQKKSGFYKRNKKKIWYRTLSWLVTINLIMFGFLLFSGALI</sequence>
<dbReference type="EC" id="2.3.1.-" evidence="9"/>
<evidence type="ECO:0000256" key="8">
    <source>
        <dbReference type="ARBA" id="ARBA00023315"/>
    </source>
</evidence>
<dbReference type="PANTHER" id="PTHR13285:SF23">
    <property type="entry name" value="TEICHOIC ACID D-ALANYLTRANSFERASE"/>
    <property type="match status" value="1"/>
</dbReference>
<reference evidence="11" key="1">
    <citation type="submission" date="2020-08" db="EMBL/GenBank/DDBJ databases">
        <title>Genome public.</title>
        <authorList>
            <person name="Liu C."/>
            <person name="Sun Q."/>
        </authorList>
    </citation>
    <scope>NUCLEOTIDE SEQUENCE</scope>
    <source>
        <strain evidence="11">BX12</strain>
    </source>
</reference>
<dbReference type="GO" id="GO:0005886">
    <property type="term" value="C:plasma membrane"/>
    <property type="evidence" value="ECO:0007669"/>
    <property type="project" value="UniProtKB-SubCell"/>
</dbReference>
<dbReference type="RefSeq" id="WP_187302332.1">
    <property type="nucleotide sequence ID" value="NZ_JACRYT010000003.1"/>
</dbReference>
<evidence type="ECO:0000256" key="2">
    <source>
        <dbReference type="ARBA" id="ARBA00010323"/>
    </source>
</evidence>
<comment type="caution">
    <text evidence="11">The sequence shown here is derived from an EMBL/GenBank/DDBJ whole genome shotgun (WGS) entry which is preliminary data.</text>
</comment>
<keyword evidence="12" id="KW-1185">Reference proteome</keyword>
<dbReference type="InterPro" id="IPR024194">
    <property type="entry name" value="Ac/AlaTfrase_AlgI/DltB"/>
</dbReference>
<feature type="transmembrane region" description="Helical" evidence="10">
    <location>
        <begin position="183"/>
        <end position="208"/>
    </location>
</feature>